<feature type="region of interest" description="Disordered" evidence="1">
    <location>
        <begin position="62"/>
        <end position="100"/>
    </location>
</feature>
<dbReference type="AlphaFoldDB" id="Q6IKN3"/>
<organism evidence="2">
    <name type="scientific">Drosophila melanogaster</name>
    <name type="common">Fruit fly</name>
    <dbReference type="NCBI Taxonomy" id="7227"/>
    <lineage>
        <taxon>Eukaryota</taxon>
        <taxon>Metazoa</taxon>
        <taxon>Ecdysozoa</taxon>
        <taxon>Arthropoda</taxon>
        <taxon>Hexapoda</taxon>
        <taxon>Insecta</taxon>
        <taxon>Pterygota</taxon>
        <taxon>Neoptera</taxon>
        <taxon>Endopterygota</taxon>
        <taxon>Diptera</taxon>
        <taxon>Brachycera</taxon>
        <taxon>Muscomorpha</taxon>
        <taxon>Ephydroidea</taxon>
        <taxon>Drosophilidae</taxon>
        <taxon>Drosophila</taxon>
        <taxon>Sophophora</taxon>
    </lineage>
</organism>
<dbReference type="EMBL" id="BK002333">
    <property type="protein sequence ID" value="DAA03839.1"/>
    <property type="molecule type" value="Genomic_DNA"/>
</dbReference>
<feature type="compositionally biased region" description="Low complexity" evidence="1">
    <location>
        <begin position="68"/>
        <end position="79"/>
    </location>
</feature>
<protein>
    <submittedName>
        <fullName evidence="2">HDC12031</fullName>
    </submittedName>
</protein>
<sequence>MWKGGKAMESEKAGKMREERERDWEREWEWQWCWRCQLVCGGFVSARQNQPTESVQSSLVTIFRGKRPPTSNIPPSTSNFRSQKSDAPANVSRTKTASAH</sequence>
<proteinExistence type="predicted"/>
<reference evidence="2" key="1">
    <citation type="journal article" date="2003" name="Genome Biol.">
        <title>An integrated gene annotation and transcriptional profiling approach towards the full gene content of the Drosophila genome.</title>
        <authorList>
            <person name="Hild M."/>
            <person name="Beckmann B."/>
            <person name="Haas S.A."/>
            <person name="Koch B."/>
            <person name="Solovyev V."/>
            <person name="Busold C."/>
            <person name="Fellenberg K."/>
            <person name="Boutros M."/>
            <person name="Vingron M."/>
            <person name="Sauer F."/>
            <person name="Hoheisel J.D."/>
            <person name="Paro R."/>
        </authorList>
    </citation>
    <scope>NUCLEOTIDE SEQUENCE</scope>
</reference>
<feature type="compositionally biased region" description="Polar residues" evidence="1">
    <location>
        <begin position="91"/>
        <end position="100"/>
    </location>
</feature>
<feature type="region of interest" description="Disordered" evidence="1">
    <location>
        <begin position="1"/>
        <end position="21"/>
    </location>
</feature>
<evidence type="ECO:0000313" key="2">
    <source>
        <dbReference type="EMBL" id="DAA03839.1"/>
    </source>
</evidence>
<accession>Q6IKN3</accession>
<evidence type="ECO:0000256" key="1">
    <source>
        <dbReference type="SAM" id="MobiDB-lite"/>
    </source>
</evidence>
<name>Q6IKN3_DROME</name>
<gene>
    <name evidence="2" type="ORF">HDC12031</name>
</gene>